<evidence type="ECO:0000313" key="4">
    <source>
        <dbReference type="Proteomes" id="UP001162060"/>
    </source>
</evidence>
<evidence type="ECO:0000313" key="3">
    <source>
        <dbReference type="EMBL" id="CAK7940645.1"/>
    </source>
</evidence>
<proteinExistence type="predicted"/>
<gene>
    <name evidence="2" type="ORF">PM001_LOCUS17858</name>
    <name evidence="3" type="ORF">PM001_LOCUS25795</name>
</gene>
<protein>
    <recommendedName>
        <fullName evidence="5">BZIP domain-containing protein</fullName>
    </recommendedName>
</protein>
<reference evidence="3" key="1">
    <citation type="submission" date="2024-01" db="EMBL/GenBank/DDBJ databases">
        <authorList>
            <person name="Webb A."/>
        </authorList>
    </citation>
    <scope>NUCLEOTIDE SEQUENCE</scope>
    <source>
        <strain evidence="3">Pm1</strain>
    </source>
</reference>
<evidence type="ECO:0000256" key="1">
    <source>
        <dbReference type="SAM" id="MobiDB-lite"/>
    </source>
</evidence>
<dbReference type="EMBL" id="CAKLBY020000259">
    <property type="protein sequence ID" value="CAK7940645.1"/>
    <property type="molecule type" value="Genomic_DNA"/>
</dbReference>
<organism evidence="3 4">
    <name type="scientific">Peronospora matthiolae</name>
    <dbReference type="NCBI Taxonomy" id="2874970"/>
    <lineage>
        <taxon>Eukaryota</taxon>
        <taxon>Sar</taxon>
        <taxon>Stramenopiles</taxon>
        <taxon>Oomycota</taxon>
        <taxon>Peronosporomycetes</taxon>
        <taxon>Peronosporales</taxon>
        <taxon>Peronosporaceae</taxon>
        <taxon>Peronospora</taxon>
    </lineage>
</organism>
<feature type="compositionally biased region" description="Basic and acidic residues" evidence="1">
    <location>
        <begin position="68"/>
        <end position="79"/>
    </location>
</feature>
<dbReference type="EMBL" id="CAKLBY020000190">
    <property type="protein sequence ID" value="CAK7932708.1"/>
    <property type="molecule type" value="Genomic_DNA"/>
</dbReference>
<evidence type="ECO:0008006" key="5">
    <source>
        <dbReference type="Google" id="ProtNLM"/>
    </source>
</evidence>
<dbReference type="Proteomes" id="UP001162060">
    <property type="component" value="Unassembled WGS sequence"/>
</dbReference>
<sequence length="130" mass="15121">MDDNEGSAKQGLEMLASLPTSTHRLEASTEAETEGPTPRVEDYPSSVGFNEARNQYRLDQKRKRRAQLRAEREKNTREELQKYDTRAVFAKREKQAKDRYGVRTKQRRKSNLHKPKRSGCMVTHENHGFS</sequence>
<accession>A0AAV1V1H7</accession>
<feature type="compositionally biased region" description="Basic residues" evidence="1">
    <location>
        <begin position="102"/>
        <end position="117"/>
    </location>
</feature>
<dbReference type="AlphaFoldDB" id="A0AAV1V1H7"/>
<comment type="caution">
    <text evidence="3">The sequence shown here is derived from an EMBL/GenBank/DDBJ whole genome shotgun (WGS) entry which is preliminary data.</text>
</comment>
<feature type="region of interest" description="Disordered" evidence="1">
    <location>
        <begin position="94"/>
        <end position="130"/>
    </location>
</feature>
<name>A0AAV1V1H7_9STRA</name>
<feature type="region of interest" description="Disordered" evidence="1">
    <location>
        <begin position="1"/>
        <end position="79"/>
    </location>
</feature>
<evidence type="ECO:0000313" key="2">
    <source>
        <dbReference type="EMBL" id="CAK7932708.1"/>
    </source>
</evidence>